<dbReference type="EMBL" id="JBAFSM010000032">
    <property type="protein sequence ID" value="MEG3438632.1"/>
    <property type="molecule type" value="Genomic_DNA"/>
</dbReference>
<keyword evidence="2" id="KW-1185">Reference proteome</keyword>
<proteinExistence type="predicted"/>
<reference evidence="1 2" key="1">
    <citation type="submission" date="2024-01" db="EMBL/GenBank/DDBJ databases">
        <title>Genomic insights into the taxonomy and metabolism of the cyanobacterium Pannus brasiliensis CCIBt3594.</title>
        <authorList>
            <person name="Machado M."/>
            <person name="Botero N.B."/>
            <person name="Andreote A.P.D."/>
            <person name="Feitosa A.M.T."/>
            <person name="Popin R."/>
            <person name="Sivonen K."/>
            <person name="Fiore M.F."/>
        </authorList>
    </citation>
    <scope>NUCLEOTIDE SEQUENCE [LARGE SCALE GENOMIC DNA]</scope>
    <source>
        <strain evidence="1 2">CCIBt3594</strain>
    </source>
</reference>
<dbReference type="Proteomes" id="UP001328733">
    <property type="component" value="Unassembled WGS sequence"/>
</dbReference>
<sequence length="56" mass="6311">MNYLHRPLRGTVWASNFTGNSVQQNRSFADPTYTPSVKKKLEEASRAGQKKISANE</sequence>
<dbReference type="AlphaFoldDB" id="A0AAW9QLG1"/>
<dbReference type="RefSeq" id="WP_332866114.1">
    <property type="nucleotide sequence ID" value="NZ_JBAFSM010000032.1"/>
</dbReference>
<gene>
    <name evidence="1" type="ORF">V0288_15980</name>
</gene>
<evidence type="ECO:0000313" key="2">
    <source>
        <dbReference type="Proteomes" id="UP001328733"/>
    </source>
</evidence>
<organism evidence="1 2">
    <name type="scientific">Pannus brasiliensis CCIBt3594</name>
    <dbReference type="NCBI Taxonomy" id="1427578"/>
    <lineage>
        <taxon>Bacteria</taxon>
        <taxon>Bacillati</taxon>
        <taxon>Cyanobacteriota</taxon>
        <taxon>Cyanophyceae</taxon>
        <taxon>Oscillatoriophycideae</taxon>
        <taxon>Chroococcales</taxon>
        <taxon>Microcystaceae</taxon>
        <taxon>Pannus</taxon>
    </lineage>
</organism>
<comment type="caution">
    <text evidence="1">The sequence shown here is derived from an EMBL/GenBank/DDBJ whole genome shotgun (WGS) entry which is preliminary data.</text>
</comment>
<protein>
    <submittedName>
        <fullName evidence="1">Uncharacterized protein</fullName>
    </submittedName>
</protein>
<accession>A0AAW9QLG1</accession>
<evidence type="ECO:0000313" key="1">
    <source>
        <dbReference type="EMBL" id="MEG3438632.1"/>
    </source>
</evidence>
<name>A0AAW9QLG1_9CHRO</name>